<protein>
    <submittedName>
        <fullName evidence="1">Glycosyltransferase, CAZy family GT8</fullName>
    </submittedName>
</protein>
<proteinExistence type="predicted"/>
<dbReference type="GO" id="GO:0016740">
    <property type="term" value="F:transferase activity"/>
    <property type="evidence" value="ECO:0007669"/>
    <property type="project" value="UniProtKB-KW"/>
</dbReference>
<accession>A0A0A9GVG9</accession>
<name>A0A0A9GVG9_ARUDO</name>
<keyword evidence="1" id="KW-0808">Transferase</keyword>
<organism evidence="1">
    <name type="scientific">Arundo donax</name>
    <name type="common">Giant reed</name>
    <name type="synonym">Donax arundinaceus</name>
    <dbReference type="NCBI Taxonomy" id="35708"/>
    <lineage>
        <taxon>Eukaryota</taxon>
        <taxon>Viridiplantae</taxon>
        <taxon>Streptophyta</taxon>
        <taxon>Embryophyta</taxon>
        <taxon>Tracheophyta</taxon>
        <taxon>Spermatophyta</taxon>
        <taxon>Magnoliopsida</taxon>
        <taxon>Liliopsida</taxon>
        <taxon>Poales</taxon>
        <taxon>Poaceae</taxon>
        <taxon>PACMAD clade</taxon>
        <taxon>Arundinoideae</taxon>
        <taxon>Arundineae</taxon>
        <taxon>Arundo</taxon>
    </lineage>
</organism>
<reference evidence="1" key="2">
    <citation type="journal article" date="2015" name="Data Brief">
        <title>Shoot transcriptome of the giant reed, Arundo donax.</title>
        <authorList>
            <person name="Barrero R.A."/>
            <person name="Guerrero F.D."/>
            <person name="Moolhuijzen P."/>
            <person name="Goolsby J.A."/>
            <person name="Tidwell J."/>
            <person name="Bellgard S.E."/>
            <person name="Bellgard M.I."/>
        </authorList>
    </citation>
    <scope>NUCLEOTIDE SEQUENCE</scope>
    <source>
        <tissue evidence="1">Shoot tissue taken approximately 20 cm above the soil surface</tissue>
    </source>
</reference>
<dbReference type="AlphaFoldDB" id="A0A0A9GVG9"/>
<reference evidence="1" key="1">
    <citation type="submission" date="2014-09" db="EMBL/GenBank/DDBJ databases">
        <authorList>
            <person name="Magalhaes I.L.F."/>
            <person name="Oliveira U."/>
            <person name="Santos F.R."/>
            <person name="Vidigal T.H.D.A."/>
            <person name="Brescovit A.D."/>
            <person name="Santos A.J."/>
        </authorList>
    </citation>
    <scope>NUCLEOTIDE SEQUENCE</scope>
    <source>
        <tissue evidence="1">Shoot tissue taken approximately 20 cm above the soil surface</tissue>
    </source>
</reference>
<sequence>MISILSHPKKSKMEKLHWRLQVINVSNGCCSSSSLLHGNLSSCCLPVAGGICDCCAPSTTDASINSH</sequence>
<dbReference type="EMBL" id="GBRH01170362">
    <property type="protein sequence ID" value="JAE27534.1"/>
    <property type="molecule type" value="Transcribed_RNA"/>
</dbReference>
<evidence type="ECO:0000313" key="1">
    <source>
        <dbReference type="EMBL" id="JAE27534.1"/>
    </source>
</evidence>